<name>A0A4R7C6I6_9HYPH</name>
<proteinExistence type="predicted"/>
<sequence length="201" mass="21807">MIYVRSTPPALLPVTLALFKQQLRLEADESFEDLLLQSYLEAAVAHLDGRDGILGRCLVDQVWTAYAEGPVRLPCGRAGFRLELGPVRSDLTVSVRYWAAGEYQDVDPGHYRVEQERLEEASVVLAPGASWPAAEPVRNAWRIDFVAGFGAAAAAVPAPLQAAILLLATDLANDRSGKTLASLVTNPTVDRLIAPYRKVAV</sequence>
<dbReference type="Proteomes" id="UP000295122">
    <property type="component" value="Unassembled WGS sequence"/>
</dbReference>
<reference evidence="1 2" key="1">
    <citation type="submission" date="2019-03" db="EMBL/GenBank/DDBJ databases">
        <title>Genomic Encyclopedia of Type Strains, Phase IV (KMG-IV): sequencing the most valuable type-strain genomes for metagenomic binning, comparative biology and taxonomic classification.</title>
        <authorList>
            <person name="Goeker M."/>
        </authorList>
    </citation>
    <scope>NUCLEOTIDE SEQUENCE [LARGE SCALE GENOMIC DNA]</scope>
    <source>
        <strain evidence="1 2">DSM 25903</strain>
    </source>
</reference>
<keyword evidence="2" id="KW-1185">Reference proteome</keyword>
<dbReference type="OrthoDB" id="8452228at2"/>
<dbReference type="NCBIfam" id="TIGR02215">
    <property type="entry name" value="phage_chp_gp8"/>
    <property type="match status" value="1"/>
</dbReference>
<protein>
    <submittedName>
        <fullName evidence="1">Putative phiE125 gp8 family phage protein</fullName>
    </submittedName>
</protein>
<dbReference type="RefSeq" id="WP_133769117.1">
    <property type="nucleotide sequence ID" value="NZ_SNZR01000011.1"/>
</dbReference>
<dbReference type="AlphaFoldDB" id="A0A4R7C6I6"/>
<evidence type="ECO:0000313" key="2">
    <source>
        <dbReference type="Proteomes" id="UP000295122"/>
    </source>
</evidence>
<evidence type="ECO:0000313" key="1">
    <source>
        <dbReference type="EMBL" id="TDR94200.1"/>
    </source>
</evidence>
<dbReference type="CDD" id="cd08054">
    <property type="entry name" value="gp6"/>
    <property type="match status" value="1"/>
</dbReference>
<gene>
    <name evidence="1" type="ORF">EV668_1479</name>
</gene>
<comment type="caution">
    <text evidence="1">The sequence shown here is derived from an EMBL/GenBank/DDBJ whole genome shotgun (WGS) entry which is preliminary data.</text>
</comment>
<accession>A0A4R7C6I6</accession>
<organism evidence="1 2">
    <name type="scientific">Enterovirga rhinocerotis</name>
    <dbReference type="NCBI Taxonomy" id="1339210"/>
    <lineage>
        <taxon>Bacteria</taxon>
        <taxon>Pseudomonadati</taxon>
        <taxon>Pseudomonadota</taxon>
        <taxon>Alphaproteobacteria</taxon>
        <taxon>Hyphomicrobiales</taxon>
        <taxon>Methylobacteriaceae</taxon>
        <taxon>Enterovirga</taxon>
    </lineage>
</organism>
<dbReference type="EMBL" id="SNZR01000011">
    <property type="protein sequence ID" value="TDR94200.1"/>
    <property type="molecule type" value="Genomic_DNA"/>
</dbReference>
<dbReference type="InterPro" id="IPR011738">
    <property type="entry name" value="Phage_CHP"/>
</dbReference>
<dbReference type="Gene3D" id="1.10.3230.30">
    <property type="entry name" value="Phage gp6-like head-tail connector protein"/>
    <property type="match status" value="1"/>
</dbReference>